<reference evidence="3 4" key="1">
    <citation type="journal article" date="2019" name="Int. J. Syst. Evol. Microbiol.">
        <title>The Global Catalogue of Microorganisms (GCM) 10K type strain sequencing project: providing services to taxonomists for standard genome sequencing and annotation.</title>
        <authorList>
            <consortium name="The Broad Institute Genomics Platform"/>
            <consortium name="The Broad Institute Genome Sequencing Center for Infectious Disease"/>
            <person name="Wu L."/>
            <person name="Ma J."/>
        </authorList>
    </citation>
    <scope>NUCLEOTIDE SEQUENCE [LARGE SCALE GENOMIC DNA]</scope>
    <source>
        <strain evidence="3 4">JCM 13250</strain>
    </source>
</reference>
<evidence type="ECO:0000256" key="1">
    <source>
        <dbReference type="SAM" id="MobiDB-lite"/>
    </source>
</evidence>
<evidence type="ECO:0000313" key="3">
    <source>
        <dbReference type="EMBL" id="GAA1787304.1"/>
    </source>
</evidence>
<keyword evidence="2" id="KW-1133">Transmembrane helix</keyword>
<sequence length="148" mass="15868">MKKQTGKRARARRARKARRDRDGADPAEHPSIQRLEQGAKWVRAADKARARRAAAAKSTKKSEYVAFGIVGALALACCGTATYEQFFQRKRCIDQRTQQVIENSYCGSGGGGVGRWYYGGGGGSRVGEKVTGGSFSRGGFGRFVGGGS</sequence>
<organism evidence="3 4">
    <name type="scientific">Luedemannella flava</name>
    <dbReference type="NCBI Taxonomy" id="349316"/>
    <lineage>
        <taxon>Bacteria</taxon>
        <taxon>Bacillati</taxon>
        <taxon>Actinomycetota</taxon>
        <taxon>Actinomycetes</taxon>
        <taxon>Micromonosporales</taxon>
        <taxon>Micromonosporaceae</taxon>
        <taxon>Luedemannella</taxon>
    </lineage>
</organism>
<comment type="caution">
    <text evidence="3">The sequence shown here is derived from an EMBL/GenBank/DDBJ whole genome shotgun (WGS) entry which is preliminary data.</text>
</comment>
<keyword evidence="2" id="KW-0812">Transmembrane</keyword>
<evidence type="ECO:0000313" key="4">
    <source>
        <dbReference type="Proteomes" id="UP001500218"/>
    </source>
</evidence>
<keyword evidence="2" id="KW-0472">Membrane</keyword>
<gene>
    <name evidence="3" type="ORF">GCM10009682_06660</name>
</gene>
<evidence type="ECO:0000256" key="2">
    <source>
        <dbReference type="SAM" id="Phobius"/>
    </source>
</evidence>
<accession>A0ABN2LFW9</accession>
<protein>
    <recommendedName>
        <fullName evidence="5">Transmembrane protein</fullName>
    </recommendedName>
</protein>
<proteinExistence type="predicted"/>
<dbReference type="RefSeq" id="WP_344126075.1">
    <property type="nucleotide sequence ID" value="NZ_BAAALT010000013.1"/>
</dbReference>
<feature type="compositionally biased region" description="Basic and acidic residues" evidence="1">
    <location>
        <begin position="19"/>
        <end position="28"/>
    </location>
</feature>
<dbReference type="Proteomes" id="UP001500218">
    <property type="component" value="Unassembled WGS sequence"/>
</dbReference>
<evidence type="ECO:0008006" key="5">
    <source>
        <dbReference type="Google" id="ProtNLM"/>
    </source>
</evidence>
<keyword evidence="4" id="KW-1185">Reference proteome</keyword>
<feature type="transmembrane region" description="Helical" evidence="2">
    <location>
        <begin position="64"/>
        <end position="83"/>
    </location>
</feature>
<dbReference type="EMBL" id="BAAALT010000013">
    <property type="protein sequence ID" value="GAA1787304.1"/>
    <property type="molecule type" value="Genomic_DNA"/>
</dbReference>
<name>A0ABN2LFW9_9ACTN</name>
<feature type="region of interest" description="Disordered" evidence="1">
    <location>
        <begin position="1"/>
        <end position="38"/>
    </location>
</feature>
<feature type="compositionally biased region" description="Basic residues" evidence="1">
    <location>
        <begin position="1"/>
        <end position="18"/>
    </location>
</feature>